<dbReference type="EMBL" id="KI669615">
    <property type="protein sequence ID" value="ETN02775.1"/>
    <property type="molecule type" value="Genomic_DNA"/>
</dbReference>
<name>W2PS08_PHYN3</name>
<accession>W2PS08</accession>
<proteinExistence type="predicted"/>
<dbReference type="AlphaFoldDB" id="W2PS08"/>
<gene>
    <name evidence="1" type="ORF">PPTG_23890</name>
</gene>
<dbReference type="Proteomes" id="UP000018817">
    <property type="component" value="Unassembled WGS sequence"/>
</dbReference>
<evidence type="ECO:0000313" key="2">
    <source>
        <dbReference type="Proteomes" id="UP000018817"/>
    </source>
</evidence>
<protein>
    <submittedName>
        <fullName evidence="1">Uncharacterized protein</fullName>
    </submittedName>
</protein>
<dbReference type="VEuPathDB" id="FungiDB:PPTG_23890"/>
<organism evidence="1 2">
    <name type="scientific">Phytophthora nicotianae (strain INRA-310)</name>
    <name type="common">Phytophthora parasitica</name>
    <dbReference type="NCBI Taxonomy" id="761204"/>
    <lineage>
        <taxon>Eukaryota</taxon>
        <taxon>Sar</taxon>
        <taxon>Stramenopiles</taxon>
        <taxon>Oomycota</taxon>
        <taxon>Peronosporomycetes</taxon>
        <taxon>Peronosporales</taxon>
        <taxon>Peronosporaceae</taxon>
        <taxon>Phytophthora</taxon>
    </lineage>
</organism>
<sequence length="97" mass="10626">MLWRSSNLGFTNTTATICQNHTNRKIIQNGVHNITPPPFHHPPHSNKHLEAQITQCTAPDASCFAPPRVPTAPHAAPSRRSAAALAFWLHAPPTPVR</sequence>
<dbReference type="RefSeq" id="XP_008911990.1">
    <property type="nucleotide sequence ID" value="XM_008913742.1"/>
</dbReference>
<dbReference type="GeneID" id="20192489"/>
<reference evidence="2" key="1">
    <citation type="submission" date="2011-12" db="EMBL/GenBank/DDBJ databases">
        <authorList>
            <consortium name="The Broad Institute Genome Sequencing Platform"/>
            <person name="Russ C."/>
            <person name="Tyler B."/>
            <person name="Panabieres F."/>
            <person name="Shan W."/>
            <person name="Tripathy S."/>
            <person name="Grunwald N."/>
            <person name="Machado M."/>
            <person name="Young S.K."/>
            <person name="Zeng Q."/>
            <person name="Gargeya S."/>
            <person name="Fitzgerald M."/>
            <person name="Haas B."/>
            <person name="Abouelleil A."/>
            <person name="Alvarado L."/>
            <person name="Arachchi H.M."/>
            <person name="Berlin A."/>
            <person name="Chapman S.B."/>
            <person name="Gearin G."/>
            <person name="Goldberg J."/>
            <person name="Griggs A."/>
            <person name="Gujja S."/>
            <person name="Hansen M."/>
            <person name="Heiman D."/>
            <person name="Howarth C."/>
            <person name="Larimer J."/>
            <person name="Lui A."/>
            <person name="MacDonald P.J.P."/>
            <person name="McCowen C."/>
            <person name="Montmayeur A."/>
            <person name="Murphy C."/>
            <person name="Neiman D."/>
            <person name="Pearson M."/>
            <person name="Priest M."/>
            <person name="Roberts A."/>
            <person name="Saif S."/>
            <person name="Shea T."/>
            <person name="Sisk P."/>
            <person name="Stolte C."/>
            <person name="Sykes S."/>
            <person name="Wortman J."/>
            <person name="Nusbaum C."/>
            <person name="Birren B."/>
        </authorList>
    </citation>
    <scope>NUCLEOTIDE SEQUENCE [LARGE SCALE GENOMIC DNA]</scope>
    <source>
        <strain evidence="2">INRA-310</strain>
    </source>
</reference>
<evidence type="ECO:0000313" key="1">
    <source>
        <dbReference type="EMBL" id="ETN02775.1"/>
    </source>
</evidence>
<reference evidence="1 2" key="2">
    <citation type="submission" date="2013-11" db="EMBL/GenBank/DDBJ databases">
        <title>The Genome Sequence of Phytophthora parasitica INRA-310.</title>
        <authorList>
            <consortium name="The Broad Institute Genomics Platform"/>
            <person name="Russ C."/>
            <person name="Tyler B."/>
            <person name="Panabieres F."/>
            <person name="Shan W."/>
            <person name="Tripathy S."/>
            <person name="Grunwald N."/>
            <person name="Machado M."/>
            <person name="Johnson C.S."/>
            <person name="Arredondo F."/>
            <person name="Hong C."/>
            <person name="Coffey M."/>
            <person name="Young S.K."/>
            <person name="Zeng Q."/>
            <person name="Gargeya S."/>
            <person name="Fitzgerald M."/>
            <person name="Abouelleil A."/>
            <person name="Alvarado L."/>
            <person name="Chapman S.B."/>
            <person name="Gainer-Dewar J."/>
            <person name="Goldberg J."/>
            <person name="Griggs A."/>
            <person name="Gujja S."/>
            <person name="Hansen M."/>
            <person name="Howarth C."/>
            <person name="Imamovic A."/>
            <person name="Ireland A."/>
            <person name="Larimer J."/>
            <person name="McCowan C."/>
            <person name="Murphy C."/>
            <person name="Pearson M."/>
            <person name="Poon T.W."/>
            <person name="Priest M."/>
            <person name="Roberts A."/>
            <person name="Saif S."/>
            <person name="Shea T."/>
            <person name="Sykes S."/>
            <person name="Wortman J."/>
            <person name="Nusbaum C."/>
            <person name="Birren B."/>
        </authorList>
    </citation>
    <scope>NUCLEOTIDE SEQUENCE [LARGE SCALE GENOMIC DNA]</scope>
    <source>
        <strain evidence="1 2">INRA-310</strain>
    </source>
</reference>